<reference evidence="1 2" key="1">
    <citation type="journal article" date="2020" name="Cell">
        <title>Large-Scale Comparative Analyses of Tick Genomes Elucidate Their Genetic Diversity and Vector Capacities.</title>
        <authorList>
            <consortium name="Tick Genome and Microbiome Consortium (TIGMIC)"/>
            <person name="Jia N."/>
            <person name="Wang J."/>
            <person name="Shi W."/>
            <person name="Du L."/>
            <person name="Sun Y."/>
            <person name="Zhan W."/>
            <person name="Jiang J.F."/>
            <person name="Wang Q."/>
            <person name="Zhang B."/>
            <person name="Ji P."/>
            <person name="Bell-Sakyi L."/>
            <person name="Cui X.M."/>
            <person name="Yuan T.T."/>
            <person name="Jiang B.G."/>
            <person name="Yang W.F."/>
            <person name="Lam T.T."/>
            <person name="Chang Q.C."/>
            <person name="Ding S.J."/>
            <person name="Wang X.J."/>
            <person name="Zhu J.G."/>
            <person name="Ruan X.D."/>
            <person name="Zhao L."/>
            <person name="Wei J.T."/>
            <person name="Ye R.Z."/>
            <person name="Que T.C."/>
            <person name="Du C.H."/>
            <person name="Zhou Y.H."/>
            <person name="Cheng J.X."/>
            <person name="Dai P.F."/>
            <person name="Guo W.B."/>
            <person name="Han X.H."/>
            <person name="Huang E.J."/>
            <person name="Li L.F."/>
            <person name="Wei W."/>
            <person name="Gao Y.C."/>
            <person name="Liu J.Z."/>
            <person name="Shao H.Z."/>
            <person name="Wang X."/>
            <person name="Wang C.C."/>
            <person name="Yang T.C."/>
            <person name="Huo Q.B."/>
            <person name="Li W."/>
            <person name="Chen H.Y."/>
            <person name="Chen S.E."/>
            <person name="Zhou L.G."/>
            <person name="Ni X.B."/>
            <person name="Tian J.H."/>
            <person name="Sheng Y."/>
            <person name="Liu T."/>
            <person name="Pan Y.S."/>
            <person name="Xia L.Y."/>
            <person name="Li J."/>
            <person name="Zhao F."/>
            <person name="Cao W.C."/>
        </authorList>
    </citation>
    <scope>NUCLEOTIDE SEQUENCE [LARGE SCALE GENOMIC DNA]</scope>
    <source>
        <strain evidence="1">Iper-2018</strain>
    </source>
</reference>
<dbReference type="Proteomes" id="UP000805193">
    <property type="component" value="Unassembled WGS sequence"/>
</dbReference>
<name>A0AC60P151_IXOPE</name>
<gene>
    <name evidence="1" type="ORF">HPB47_009810</name>
</gene>
<organism evidence="1 2">
    <name type="scientific">Ixodes persulcatus</name>
    <name type="common">Taiga tick</name>
    <dbReference type="NCBI Taxonomy" id="34615"/>
    <lineage>
        <taxon>Eukaryota</taxon>
        <taxon>Metazoa</taxon>
        <taxon>Ecdysozoa</taxon>
        <taxon>Arthropoda</taxon>
        <taxon>Chelicerata</taxon>
        <taxon>Arachnida</taxon>
        <taxon>Acari</taxon>
        <taxon>Parasitiformes</taxon>
        <taxon>Ixodida</taxon>
        <taxon>Ixodoidea</taxon>
        <taxon>Ixodidae</taxon>
        <taxon>Ixodinae</taxon>
        <taxon>Ixodes</taxon>
    </lineage>
</organism>
<comment type="caution">
    <text evidence="1">The sequence shown here is derived from an EMBL/GenBank/DDBJ whole genome shotgun (WGS) entry which is preliminary data.</text>
</comment>
<evidence type="ECO:0000313" key="1">
    <source>
        <dbReference type="EMBL" id="KAG0413045.1"/>
    </source>
</evidence>
<keyword evidence="2" id="KW-1185">Reference proteome</keyword>
<protein>
    <submittedName>
        <fullName evidence="1">Uncharacterized protein</fullName>
    </submittedName>
</protein>
<sequence>MPKDLKAQELAKGECKTSMSHGIMAIQWQDRKPVTMFSTSHGAANITDTGKRRQRGNEPVQKPLVVQEYNRGMGGVDRQDQQLASFPIMCRYAKGYKIFFHVLDMAVYKAYVLHATKTGKQGSYHTDWKVDLSEETIAETALPRYQRLGKQPVGPSPMRLEAQSGHTSPIRFRRIPSSITHQGIAKCAGHKLVLRSETPIHEQRELRRAIFNDRILNIDIFVPRR</sequence>
<proteinExistence type="predicted"/>
<accession>A0AC60P151</accession>
<dbReference type="EMBL" id="JABSTQ010011298">
    <property type="protein sequence ID" value="KAG0413045.1"/>
    <property type="molecule type" value="Genomic_DNA"/>
</dbReference>
<evidence type="ECO:0000313" key="2">
    <source>
        <dbReference type="Proteomes" id="UP000805193"/>
    </source>
</evidence>